<dbReference type="GO" id="GO:0044782">
    <property type="term" value="P:cilium organization"/>
    <property type="evidence" value="ECO:0007669"/>
    <property type="project" value="TreeGrafter"/>
</dbReference>
<dbReference type="GO" id="GO:0031514">
    <property type="term" value="C:motile cilium"/>
    <property type="evidence" value="ECO:0007669"/>
    <property type="project" value="TreeGrafter"/>
</dbReference>
<keyword evidence="6" id="KW-0969">Cilium</keyword>
<protein>
    <recommendedName>
        <fullName evidence="3">Dynein regulatory complex protein 9</fullName>
    </recommendedName>
    <alternativeName>
        <fullName evidence="9">IQ domain-containing protein G</fullName>
    </alternativeName>
</protein>
<dbReference type="Pfam" id="PF00612">
    <property type="entry name" value="IQ"/>
    <property type="match status" value="1"/>
</dbReference>
<evidence type="ECO:0000256" key="11">
    <source>
        <dbReference type="SAM" id="MobiDB-lite"/>
    </source>
</evidence>
<feature type="coiled-coil region" evidence="10">
    <location>
        <begin position="72"/>
        <end position="126"/>
    </location>
</feature>
<dbReference type="GO" id="GO:0005737">
    <property type="term" value="C:cytoplasm"/>
    <property type="evidence" value="ECO:0007669"/>
    <property type="project" value="TreeGrafter"/>
</dbReference>
<dbReference type="PROSITE" id="PS50096">
    <property type="entry name" value="IQ"/>
    <property type="match status" value="1"/>
</dbReference>
<dbReference type="PANTHER" id="PTHR14871:SF1">
    <property type="entry name" value="DYNEIN REGULATORY COMPLEX PROTEIN 9"/>
    <property type="match status" value="1"/>
</dbReference>
<keyword evidence="7" id="KW-0206">Cytoskeleton</keyword>
<name>A0A2S2NN76_SCHGA</name>
<evidence type="ECO:0000256" key="5">
    <source>
        <dbReference type="ARBA" id="ARBA00022846"/>
    </source>
</evidence>
<evidence type="ECO:0000256" key="4">
    <source>
        <dbReference type="ARBA" id="ARBA00022490"/>
    </source>
</evidence>
<evidence type="ECO:0000256" key="7">
    <source>
        <dbReference type="ARBA" id="ARBA00023212"/>
    </source>
</evidence>
<dbReference type="EMBL" id="GGMR01005597">
    <property type="protein sequence ID" value="MBY18216.1"/>
    <property type="molecule type" value="Transcribed_RNA"/>
</dbReference>
<evidence type="ECO:0000256" key="8">
    <source>
        <dbReference type="ARBA" id="ARBA00023273"/>
    </source>
</evidence>
<dbReference type="InterPro" id="IPR042618">
    <property type="entry name" value="IQCG"/>
</dbReference>
<dbReference type="InterPro" id="IPR000048">
    <property type="entry name" value="IQ_motif_EF-hand-BS"/>
</dbReference>
<reference evidence="12" key="1">
    <citation type="submission" date="2018-04" db="EMBL/GenBank/DDBJ databases">
        <title>Transcriptome of Schizaphis graminum biotype I.</title>
        <authorList>
            <person name="Scully E.D."/>
            <person name="Geib S.M."/>
            <person name="Palmer N.A."/>
            <person name="Koch K."/>
            <person name="Bradshaw J."/>
            <person name="Heng-Moss T."/>
            <person name="Sarath G."/>
        </authorList>
    </citation>
    <scope>NUCLEOTIDE SEQUENCE</scope>
</reference>
<keyword evidence="4" id="KW-0963">Cytoplasm</keyword>
<keyword evidence="5" id="KW-0282">Flagellum</keyword>
<dbReference type="CDD" id="cd23766">
    <property type="entry name" value="IQCG"/>
    <property type="match status" value="1"/>
</dbReference>
<proteinExistence type="inferred from homology"/>
<dbReference type="AlphaFoldDB" id="A0A2S2NN76"/>
<feature type="region of interest" description="Disordered" evidence="11">
    <location>
        <begin position="297"/>
        <end position="317"/>
    </location>
</feature>
<comment type="similarity">
    <text evidence="2">Belongs to the DRC9 family.</text>
</comment>
<feature type="coiled-coil region" evidence="10">
    <location>
        <begin position="196"/>
        <end position="272"/>
    </location>
</feature>
<evidence type="ECO:0000256" key="10">
    <source>
        <dbReference type="SAM" id="Coils"/>
    </source>
</evidence>
<evidence type="ECO:0000256" key="3">
    <source>
        <dbReference type="ARBA" id="ARBA00013738"/>
    </source>
</evidence>
<dbReference type="SMART" id="SM00015">
    <property type="entry name" value="IQ"/>
    <property type="match status" value="1"/>
</dbReference>
<evidence type="ECO:0000256" key="6">
    <source>
        <dbReference type="ARBA" id="ARBA00023069"/>
    </source>
</evidence>
<gene>
    <name evidence="12" type="primary">IQCG</name>
    <name evidence="12" type="ORF">g.124772</name>
</gene>
<evidence type="ECO:0000256" key="1">
    <source>
        <dbReference type="ARBA" id="ARBA00004611"/>
    </source>
</evidence>
<evidence type="ECO:0000256" key="9">
    <source>
        <dbReference type="ARBA" id="ARBA00032183"/>
    </source>
</evidence>
<accession>A0A2S2NN76</accession>
<comment type="subcellular location">
    <subcellularLocation>
        <location evidence="1">Cytoplasm</location>
        <location evidence="1">Cytoskeleton</location>
        <location evidence="1">Flagellum axoneme</location>
    </subcellularLocation>
</comment>
<organism evidence="12">
    <name type="scientific">Schizaphis graminum</name>
    <name type="common">Green bug aphid</name>
    <dbReference type="NCBI Taxonomy" id="13262"/>
    <lineage>
        <taxon>Eukaryota</taxon>
        <taxon>Metazoa</taxon>
        <taxon>Ecdysozoa</taxon>
        <taxon>Arthropoda</taxon>
        <taxon>Hexapoda</taxon>
        <taxon>Insecta</taxon>
        <taxon>Pterygota</taxon>
        <taxon>Neoptera</taxon>
        <taxon>Paraneoptera</taxon>
        <taxon>Hemiptera</taxon>
        <taxon>Sternorrhyncha</taxon>
        <taxon>Aphidomorpha</taxon>
        <taxon>Aphidoidea</taxon>
        <taxon>Aphididae</taxon>
        <taxon>Aphidini</taxon>
        <taxon>Schizaphis</taxon>
    </lineage>
</organism>
<sequence length="317" mass="37951">MELNENPTKLNCASTIQENELLSEVFEKTLLEISILDSLFGSSSINEYIKDIFKVSIDELHNFGTLKTLHAIVDENEQKKKLRFRLRKDEREPSNDEQFIKEYVSLEKKIQTLKQEEEEIDAVIEKCTADGEHIAIRRETEKNYVDKWEKARVENFKFKFKSEELELQKYMVELEAKMKTDQIVDKENEQYLDYSIKELEKQIEYWECKYKTDTKEIDEKLENLIITLEEKTKEIESLKKTFNERQTIIEEHAENKQRVEEEKKRIDHMEKMATKIQAWWRGTMVRRRLGPFKHLLGPRKKSIKKPLINKGKKPKSK</sequence>
<keyword evidence="8" id="KW-0966">Cell projection</keyword>
<evidence type="ECO:0000313" key="12">
    <source>
        <dbReference type="EMBL" id="MBY18216.1"/>
    </source>
</evidence>
<evidence type="ECO:0000256" key="2">
    <source>
        <dbReference type="ARBA" id="ARBA00008222"/>
    </source>
</evidence>
<keyword evidence="10" id="KW-0175">Coiled coil</keyword>
<dbReference type="PANTHER" id="PTHR14871">
    <property type="entry name" value="DYNEIN REGULATORY COMPLEX PROTEIN 9"/>
    <property type="match status" value="1"/>
</dbReference>
<dbReference type="Gene3D" id="1.20.5.190">
    <property type="match status" value="1"/>
</dbReference>